<protein>
    <recommendedName>
        <fullName evidence="3">Cyclin</fullName>
    </recommendedName>
</protein>
<dbReference type="SUPFAM" id="SSF47954">
    <property type="entry name" value="Cyclin-like"/>
    <property type="match status" value="1"/>
</dbReference>
<dbReference type="GO" id="GO:0030003">
    <property type="term" value="P:intracellular monoatomic cation homeostasis"/>
    <property type="evidence" value="ECO:0007669"/>
    <property type="project" value="EnsemblFungi"/>
</dbReference>
<dbReference type="eggNOG" id="KOG1674">
    <property type="taxonomic scope" value="Eukaryota"/>
</dbReference>
<proteinExistence type="predicted"/>
<dbReference type="GO" id="GO:0045936">
    <property type="term" value="P:negative regulation of phosphate metabolic process"/>
    <property type="evidence" value="ECO:0007669"/>
    <property type="project" value="EnsemblFungi"/>
</dbReference>
<dbReference type="InterPro" id="IPR036915">
    <property type="entry name" value="Cyclin-like_sf"/>
</dbReference>
<organism evidence="1 2">
    <name type="scientific">Henningerozyma blattae (strain ATCC 34711 / CBS 6284 / DSM 70876 / NBRC 10599 / NRRL Y-10934 / UCD 77-7)</name>
    <name type="common">Yeast</name>
    <name type="synonym">Tetrapisispora blattae</name>
    <dbReference type="NCBI Taxonomy" id="1071380"/>
    <lineage>
        <taxon>Eukaryota</taxon>
        <taxon>Fungi</taxon>
        <taxon>Dikarya</taxon>
        <taxon>Ascomycota</taxon>
        <taxon>Saccharomycotina</taxon>
        <taxon>Saccharomycetes</taxon>
        <taxon>Saccharomycetales</taxon>
        <taxon>Saccharomycetaceae</taxon>
        <taxon>Henningerozyma</taxon>
    </lineage>
</organism>
<dbReference type="GO" id="GO:1990860">
    <property type="term" value="C:Pho85-Pho80 CDK-cyclin complex"/>
    <property type="evidence" value="ECO:0007669"/>
    <property type="project" value="EnsemblFungi"/>
</dbReference>
<evidence type="ECO:0000313" key="2">
    <source>
        <dbReference type="Proteomes" id="UP000002866"/>
    </source>
</evidence>
<dbReference type="GO" id="GO:0016538">
    <property type="term" value="F:cyclin-dependent protein serine/threonine kinase regulator activity"/>
    <property type="evidence" value="ECO:0007669"/>
    <property type="project" value="EnsemblFungi"/>
</dbReference>
<dbReference type="InParanoid" id="I2GWK4"/>
<dbReference type="GO" id="GO:0032880">
    <property type="term" value="P:regulation of protein localization"/>
    <property type="evidence" value="ECO:0007669"/>
    <property type="project" value="EnsemblFungi"/>
</dbReference>
<dbReference type="KEGG" id="tbl:TBLA_0A07160"/>
<dbReference type="HOGENOM" id="CLU_061246_1_0_1"/>
<dbReference type="PANTHER" id="PTHR15615">
    <property type="match status" value="1"/>
</dbReference>
<dbReference type="STRING" id="1071380.I2GWK4"/>
<accession>I2GWK4</accession>
<dbReference type="OMA" id="NDSHNIH"/>
<sequence>MGPSSGEEAQLVVLDQNFMKCSKIDLITLISRMLSFFIDINDSHNIHGNVTNNRLSPLFLTRFHSKVPPNISIFDYLIRLTKYSSLESSVLITSVYYIDLLSNVYPEFSLNSLTVHRYLLTATTIASKGLCDSFCTNSHYAKVGGIRCNELNVLETEFLERVRYRVIPRDNTIKLCKLEYKYSPIEDINNDIHIPDELQNSGYNVLSTYYNKMVQLVGNCKSSKNSFRNVNYIFSINQDEIYNSMPELEKPNHIIPTQQANKNLILSH</sequence>
<dbReference type="EMBL" id="HE806316">
    <property type="protein sequence ID" value="CCH58506.1"/>
    <property type="molecule type" value="Genomic_DNA"/>
</dbReference>
<dbReference type="GO" id="GO:0050849">
    <property type="term" value="P:negative regulation of calcium-mediated signaling"/>
    <property type="evidence" value="ECO:0007669"/>
    <property type="project" value="EnsemblFungi"/>
</dbReference>
<dbReference type="GO" id="GO:0016242">
    <property type="term" value="P:negative regulation of macroautophagy"/>
    <property type="evidence" value="ECO:0007669"/>
    <property type="project" value="EnsemblFungi"/>
</dbReference>
<dbReference type="GO" id="GO:0000122">
    <property type="term" value="P:negative regulation of transcription by RNA polymerase II"/>
    <property type="evidence" value="ECO:0007669"/>
    <property type="project" value="EnsemblFungi"/>
</dbReference>
<dbReference type="GO" id="GO:0019901">
    <property type="term" value="F:protein kinase binding"/>
    <property type="evidence" value="ECO:0007669"/>
    <property type="project" value="InterPro"/>
</dbReference>
<dbReference type="InterPro" id="IPR013922">
    <property type="entry name" value="Cyclin_PHO80-like"/>
</dbReference>
<dbReference type="Gene3D" id="1.10.472.10">
    <property type="entry name" value="Cyclin-like"/>
    <property type="match status" value="1"/>
</dbReference>
<evidence type="ECO:0000313" key="1">
    <source>
        <dbReference type="EMBL" id="CCH58506.1"/>
    </source>
</evidence>
<gene>
    <name evidence="1" type="primary">TBLA0A07160</name>
    <name evidence="1" type="ORF">TBLA_0A07160</name>
</gene>
<dbReference type="GeneID" id="14493247"/>
<evidence type="ECO:0008006" key="3">
    <source>
        <dbReference type="Google" id="ProtNLM"/>
    </source>
</evidence>
<name>I2GWK4_HENB6</name>
<dbReference type="GO" id="GO:0042144">
    <property type="term" value="P:vacuole fusion, non-autophagic"/>
    <property type="evidence" value="ECO:0007669"/>
    <property type="project" value="EnsemblFungi"/>
</dbReference>
<reference evidence="1 2" key="1">
    <citation type="journal article" date="2011" name="Proc. Natl. Acad. Sci. U.S.A.">
        <title>Evolutionary erosion of yeast sex chromosomes by mating-type switching accidents.</title>
        <authorList>
            <person name="Gordon J.L."/>
            <person name="Armisen D."/>
            <person name="Proux-Wera E."/>
            <person name="Oheigeartaigh S.S."/>
            <person name="Byrne K.P."/>
            <person name="Wolfe K.H."/>
        </authorList>
    </citation>
    <scope>NUCLEOTIDE SEQUENCE [LARGE SCALE GENOMIC DNA]</scope>
    <source>
        <strain evidence="2">ATCC 34711 / CBS 6284 / DSM 70876 / NBRC 10599 / NRRL Y-10934 / UCD 77-7</strain>
    </source>
</reference>
<dbReference type="FunCoup" id="I2GWK4">
    <property type="interactions" value="204"/>
</dbReference>
<dbReference type="Proteomes" id="UP000002866">
    <property type="component" value="Chromosome 1"/>
</dbReference>
<dbReference type="Pfam" id="PF08613">
    <property type="entry name" value="Cyclin"/>
    <property type="match status" value="1"/>
</dbReference>
<dbReference type="RefSeq" id="XP_004178025.1">
    <property type="nucleotide sequence ID" value="XM_004177977.1"/>
</dbReference>
<dbReference type="AlphaFoldDB" id="I2GWK4"/>
<keyword evidence="2" id="KW-1185">Reference proteome</keyword>
<dbReference type="OrthoDB" id="337735at2759"/>
<dbReference type="CDD" id="cd20558">
    <property type="entry name" value="CYCLIN_ScPCL7-like"/>
    <property type="match status" value="1"/>
</dbReference>
<dbReference type="GO" id="GO:0005634">
    <property type="term" value="C:nucleus"/>
    <property type="evidence" value="ECO:0007669"/>
    <property type="project" value="EnsemblFungi"/>
</dbReference>
<dbReference type="PANTHER" id="PTHR15615:SF117">
    <property type="entry name" value="PHO85 CYCLIN PHO80"/>
    <property type="match status" value="1"/>
</dbReference>